<dbReference type="KEGG" id="sus:Acid_3437"/>
<evidence type="ECO:0000259" key="2">
    <source>
        <dbReference type="Pfam" id="PF01814"/>
    </source>
</evidence>
<evidence type="ECO:0000256" key="1">
    <source>
        <dbReference type="SAM" id="MobiDB-lite"/>
    </source>
</evidence>
<dbReference type="HOGENOM" id="CLU_079417_6_0_0"/>
<dbReference type="Pfam" id="PF01814">
    <property type="entry name" value="Hemerythrin"/>
    <property type="match status" value="1"/>
</dbReference>
<dbReference type="AlphaFoldDB" id="Q021H9"/>
<feature type="region of interest" description="Disordered" evidence="1">
    <location>
        <begin position="155"/>
        <end position="196"/>
    </location>
</feature>
<dbReference type="Gene3D" id="1.20.120.520">
    <property type="entry name" value="nmb1532 protein domain like"/>
    <property type="match status" value="1"/>
</dbReference>
<protein>
    <submittedName>
        <fullName evidence="3">Hemerythrin HHE cation binding domain protein</fullName>
    </submittedName>
</protein>
<dbReference type="PANTHER" id="PTHR35585:SF1">
    <property type="entry name" value="HHE DOMAIN PROTEIN (AFU_ORTHOLOGUE AFUA_4G00730)"/>
    <property type="match status" value="1"/>
</dbReference>
<dbReference type="InParanoid" id="Q021H9"/>
<dbReference type="PANTHER" id="PTHR35585">
    <property type="entry name" value="HHE DOMAIN PROTEIN (AFU_ORTHOLOGUE AFUA_4G00730)"/>
    <property type="match status" value="1"/>
</dbReference>
<dbReference type="STRING" id="234267.Acid_3437"/>
<dbReference type="InterPro" id="IPR012312">
    <property type="entry name" value="Hemerythrin-like"/>
</dbReference>
<dbReference type="CDD" id="cd12108">
    <property type="entry name" value="Hr-like"/>
    <property type="match status" value="1"/>
</dbReference>
<proteinExistence type="predicted"/>
<accession>Q021H9</accession>
<dbReference type="EMBL" id="CP000473">
    <property type="protein sequence ID" value="ABJ84410.1"/>
    <property type="molecule type" value="Genomic_DNA"/>
</dbReference>
<evidence type="ECO:0000313" key="3">
    <source>
        <dbReference type="EMBL" id="ABJ84410.1"/>
    </source>
</evidence>
<dbReference type="OrthoDB" id="9793637at2"/>
<sequence>MFDWMLPADHAIAILKKDHDTVKSLFDEFKKAEKPAAKQKIIVQALTELKIHAILEEELFYPAVRRHVGGKLMNEADEEHHVAKVLIAELDRSTIENSHRDAKFTVLSENVRHHIKEEENEVFPKARELKLDFEALGQQLLKRKKELLNNGIPTDAEHAMVGRMRGKTDSPAATAERRKTPRVRKAAAKSSTHASR</sequence>
<reference evidence="3" key="1">
    <citation type="submission" date="2006-10" db="EMBL/GenBank/DDBJ databases">
        <title>Complete sequence of Solibacter usitatus Ellin6076.</title>
        <authorList>
            <consortium name="US DOE Joint Genome Institute"/>
            <person name="Copeland A."/>
            <person name="Lucas S."/>
            <person name="Lapidus A."/>
            <person name="Barry K."/>
            <person name="Detter J.C."/>
            <person name="Glavina del Rio T."/>
            <person name="Hammon N."/>
            <person name="Israni S."/>
            <person name="Dalin E."/>
            <person name="Tice H."/>
            <person name="Pitluck S."/>
            <person name="Thompson L.S."/>
            <person name="Brettin T."/>
            <person name="Bruce D."/>
            <person name="Han C."/>
            <person name="Tapia R."/>
            <person name="Gilna P."/>
            <person name="Schmutz J."/>
            <person name="Larimer F."/>
            <person name="Land M."/>
            <person name="Hauser L."/>
            <person name="Kyrpides N."/>
            <person name="Mikhailova N."/>
            <person name="Janssen P.H."/>
            <person name="Kuske C.R."/>
            <person name="Richardson P."/>
        </authorList>
    </citation>
    <scope>NUCLEOTIDE SEQUENCE</scope>
    <source>
        <strain evidence="3">Ellin6076</strain>
    </source>
</reference>
<name>Q021H9_SOLUE</name>
<gene>
    <name evidence="3" type="ordered locus">Acid_3437</name>
</gene>
<dbReference type="eggNOG" id="COG5592">
    <property type="taxonomic scope" value="Bacteria"/>
</dbReference>
<feature type="domain" description="Hemerythrin-like" evidence="2">
    <location>
        <begin position="10"/>
        <end position="126"/>
    </location>
</feature>
<organism evidence="3">
    <name type="scientific">Solibacter usitatus (strain Ellin6076)</name>
    <dbReference type="NCBI Taxonomy" id="234267"/>
    <lineage>
        <taxon>Bacteria</taxon>
        <taxon>Pseudomonadati</taxon>
        <taxon>Acidobacteriota</taxon>
        <taxon>Terriglobia</taxon>
        <taxon>Bryobacterales</taxon>
        <taxon>Solibacteraceae</taxon>
        <taxon>Candidatus Solibacter</taxon>
    </lineage>
</organism>